<feature type="region of interest" description="Disordered" evidence="1">
    <location>
        <begin position="1"/>
        <end position="40"/>
    </location>
</feature>
<dbReference type="AlphaFoldDB" id="A0A371HTA1"/>
<feature type="compositionally biased region" description="Basic and acidic residues" evidence="1">
    <location>
        <begin position="16"/>
        <end position="40"/>
    </location>
</feature>
<keyword evidence="3" id="KW-1185">Reference proteome</keyword>
<organism evidence="2 3">
    <name type="scientific">Mucuna pruriens</name>
    <name type="common">Velvet bean</name>
    <name type="synonym">Dolichos pruriens</name>
    <dbReference type="NCBI Taxonomy" id="157652"/>
    <lineage>
        <taxon>Eukaryota</taxon>
        <taxon>Viridiplantae</taxon>
        <taxon>Streptophyta</taxon>
        <taxon>Embryophyta</taxon>
        <taxon>Tracheophyta</taxon>
        <taxon>Spermatophyta</taxon>
        <taxon>Magnoliopsida</taxon>
        <taxon>eudicotyledons</taxon>
        <taxon>Gunneridae</taxon>
        <taxon>Pentapetalae</taxon>
        <taxon>rosids</taxon>
        <taxon>fabids</taxon>
        <taxon>Fabales</taxon>
        <taxon>Fabaceae</taxon>
        <taxon>Papilionoideae</taxon>
        <taxon>50 kb inversion clade</taxon>
        <taxon>NPAAA clade</taxon>
        <taxon>indigoferoid/millettioid clade</taxon>
        <taxon>Phaseoleae</taxon>
        <taxon>Mucuna</taxon>
    </lineage>
</organism>
<evidence type="ECO:0000256" key="1">
    <source>
        <dbReference type="SAM" id="MobiDB-lite"/>
    </source>
</evidence>
<accession>A0A371HTA1</accession>
<proteinExistence type="predicted"/>
<dbReference type="EMBL" id="QJKJ01001761">
    <property type="protein sequence ID" value="RDY06030.1"/>
    <property type="molecule type" value="Genomic_DNA"/>
</dbReference>
<dbReference type="Proteomes" id="UP000257109">
    <property type="component" value="Unassembled WGS sequence"/>
</dbReference>
<gene>
    <name evidence="2" type="ORF">CR513_10050</name>
</gene>
<reference evidence="2" key="1">
    <citation type="submission" date="2018-05" db="EMBL/GenBank/DDBJ databases">
        <title>Draft genome of Mucuna pruriens seed.</title>
        <authorList>
            <person name="Nnadi N.E."/>
            <person name="Vos R."/>
            <person name="Hasami M.H."/>
            <person name="Devisetty U.K."/>
            <person name="Aguiy J.C."/>
        </authorList>
    </citation>
    <scope>NUCLEOTIDE SEQUENCE [LARGE SCALE GENOMIC DNA]</scope>
    <source>
        <strain evidence="2">JCA_2017</strain>
    </source>
</reference>
<evidence type="ECO:0000313" key="2">
    <source>
        <dbReference type="EMBL" id="RDY06030.1"/>
    </source>
</evidence>
<comment type="caution">
    <text evidence="2">The sequence shown here is derived from an EMBL/GenBank/DDBJ whole genome shotgun (WGS) entry which is preliminary data.</text>
</comment>
<protein>
    <submittedName>
        <fullName evidence="2">Uncharacterized protein</fullName>
    </submittedName>
</protein>
<feature type="non-terminal residue" evidence="2">
    <location>
        <position position="1"/>
    </location>
</feature>
<sequence length="90" mass="11080">MVRAKEEGFEGGNYNDHSRTLHSSREERRERRERHRREERCERRYKREEDRMDELDMGKCKIPPFGGNCKLEVYIDWELKVEQMITSFDI</sequence>
<name>A0A371HTA1_MUCPR</name>
<evidence type="ECO:0000313" key="3">
    <source>
        <dbReference type="Proteomes" id="UP000257109"/>
    </source>
</evidence>